<dbReference type="PANTHER" id="PTHR13362:SF2">
    <property type="entry name" value="SMALL RIBOSOMAL SUBUNIT PROTEIN MS33"/>
    <property type="match status" value="1"/>
</dbReference>
<comment type="subcellular location">
    <subcellularLocation>
        <location evidence="1">Mitochondrion</location>
    </subcellularLocation>
</comment>
<evidence type="ECO:0000256" key="7">
    <source>
        <dbReference type="SAM" id="MobiDB-lite"/>
    </source>
</evidence>
<evidence type="ECO:0000256" key="2">
    <source>
        <dbReference type="ARBA" id="ARBA00008970"/>
    </source>
</evidence>
<dbReference type="RefSeq" id="XP_020916311.2">
    <property type="nucleotide sequence ID" value="XM_021060652.2"/>
</dbReference>
<accession>A0A913Y9C9</accession>
<feature type="region of interest" description="Disordered" evidence="7">
    <location>
        <begin position="83"/>
        <end position="105"/>
    </location>
</feature>
<keyword evidence="3" id="KW-0689">Ribosomal protein</keyword>
<dbReference type="EnsemblMetazoa" id="XM_021060652.2">
    <property type="protein sequence ID" value="XP_020916311.2"/>
    <property type="gene ID" value="LOC110253699"/>
</dbReference>
<dbReference type="AlphaFoldDB" id="A0A913Y9C9"/>
<evidence type="ECO:0000256" key="6">
    <source>
        <dbReference type="ARBA" id="ARBA00035132"/>
    </source>
</evidence>
<dbReference type="GO" id="GO:0005739">
    <property type="term" value="C:mitochondrion"/>
    <property type="evidence" value="ECO:0007669"/>
    <property type="project" value="UniProtKB-SubCell"/>
</dbReference>
<protein>
    <recommendedName>
        <fullName evidence="6">Small ribosomal subunit protein mS33</fullName>
    </recommendedName>
</protein>
<name>A0A913Y9C9_EXADI</name>
<evidence type="ECO:0000313" key="8">
    <source>
        <dbReference type="EnsemblMetazoa" id="XP_020916311.2"/>
    </source>
</evidence>
<evidence type="ECO:0000256" key="4">
    <source>
        <dbReference type="ARBA" id="ARBA00023128"/>
    </source>
</evidence>
<comment type="similarity">
    <text evidence="2">Belongs to the mitochondrion-specific ribosomal protein mS33 family.</text>
</comment>
<evidence type="ECO:0000256" key="1">
    <source>
        <dbReference type="ARBA" id="ARBA00004173"/>
    </source>
</evidence>
<evidence type="ECO:0000256" key="3">
    <source>
        <dbReference type="ARBA" id="ARBA00022980"/>
    </source>
</evidence>
<dbReference type="Pfam" id="PF08293">
    <property type="entry name" value="MRP-S33"/>
    <property type="match status" value="1"/>
</dbReference>
<dbReference type="OMA" id="PRHMETH"/>
<dbReference type="GO" id="GO:1990904">
    <property type="term" value="C:ribonucleoprotein complex"/>
    <property type="evidence" value="ECO:0007669"/>
    <property type="project" value="UniProtKB-KW"/>
</dbReference>
<dbReference type="OrthoDB" id="5980584at2759"/>
<evidence type="ECO:0000256" key="5">
    <source>
        <dbReference type="ARBA" id="ARBA00023274"/>
    </source>
</evidence>
<sequence length="105" mass="12429">MSSNYVRKMTLLRARIFGKLTRPVTERSFKVVKFYSKRPLGDAINKYYPPLKMFNSLLLKLRHLGFYRDDHLDYREEMAVRRKERGKGPPKKGLISFDISLQCNS</sequence>
<reference evidence="8" key="1">
    <citation type="submission" date="2022-11" db="UniProtKB">
        <authorList>
            <consortium name="EnsemblMetazoa"/>
        </authorList>
    </citation>
    <scope>IDENTIFICATION</scope>
</reference>
<dbReference type="KEGG" id="epa:110253699"/>
<proteinExistence type="inferred from homology"/>
<dbReference type="GO" id="GO:0005840">
    <property type="term" value="C:ribosome"/>
    <property type="evidence" value="ECO:0007669"/>
    <property type="project" value="UniProtKB-KW"/>
</dbReference>
<keyword evidence="9" id="KW-1185">Reference proteome</keyword>
<dbReference type="PANTHER" id="PTHR13362">
    <property type="entry name" value="MITOCHONDRIAL RIBOSOMAL PROTEIN S33"/>
    <property type="match status" value="1"/>
</dbReference>
<dbReference type="Proteomes" id="UP000887567">
    <property type="component" value="Unplaced"/>
</dbReference>
<keyword evidence="5" id="KW-0687">Ribonucleoprotein</keyword>
<keyword evidence="4" id="KW-0496">Mitochondrion</keyword>
<dbReference type="GeneID" id="110253699"/>
<evidence type="ECO:0000313" key="9">
    <source>
        <dbReference type="Proteomes" id="UP000887567"/>
    </source>
</evidence>
<dbReference type="InterPro" id="IPR013219">
    <property type="entry name" value="Ribosomal_mS33"/>
</dbReference>
<organism evidence="8 9">
    <name type="scientific">Exaiptasia diaphana</name>
    <name type="common">Tropical sea anemone</name>
    <name type="synonym">Aiptasia pulchella</name>
    <dbReference type="NCBI Taxonomy" id="2652724"/>
    <lineage>
        <taxon>Eukaryota</taxon>
        <taxon>Metazoa</taxon>
        <taxon>Cnidaria</taxon>
        <taxon>Anthozoa</taxon>
        <taxon>Hexacorallia</taxon>
        <taxon>Actiniaria</taxon>
        <taxon>Aiptasiidae</taxon>
        <taxon>Exaiptasia</taxon>
    </lineage>
</organism>